<protein>
    <submittedName>
        <fullName evidence="1">Uncharacterized protein</fullName>
    </submittedName>
</protein>
<gene>
    <name evidence="1" type="ORF">AA23TX_07565</name>
</gene>
<name>A0A6I8LWU1_9PSEU</name>
<organism evidence="1 2">
    <name type="scientific">Amycolatopsis camponoti</name>
    <dbReference type="NCBI Taxonomy" id="2606593"/>
    <lineage>
        <taxon>Bacteria</taxon>
        <taxon>Bacillati</taxon>
        <taxon>Actinomycetota</taxon>
        <taxon>Actinomycetes</taxon>
        <taxon>Pseudonocardiales</taxon>
        <taxon>Pseudonocardiaceae</taxon>
        <taxon>Amycolatopsis</taxon>
    </lineage>
</organism>
<proteinExistence type="predicted"/>
<dbReference type="Proteomes" id="UP000399805">
    <property type="component" value="Unassembled WGS sequence"/>
</dbReference>
<reference evidence="1 2" key="1">
    <citation type="submission" date="2019-09" db="EMBL/GenBank/DDBJ databases">
        <authorList>
            <person name="Leyn A S."/>
        </authorList>
    </citation>
    <scope>NUCLEOTIDE SEQUENCE [LARGE SCALE GENOMIC DNA]</scope>
    <source>
        <strain evidence="1">AA231_1</strain>
    </source>
</reference>
<dbReference type="EMBL" id="CABVGP010000003">
    <property type="protein sequence ID" value="VVJ22648.1"/>
    <property type="molecule type" value="Genomic_DNA"/>
</dbReference>
<evidence type="ECO:0000313" key="2">
    <source>
        <dbReference type="Proteomes" id="UP000399805"/>
    </source>
</evidence>
<accession>A0A6I8LWU1</accession>
<evidence type="ECO:0000313" key="1">
    <source>
        <dbReference type="EMBL" id="VVJ22648.1"/>
    </source>
</evidence>
<keyword evidence="2" id="KW-1185">Reference proteome</keyword>
<sequence>MVIRLVNEQRLANPRGSEVCPSEFGFADWPNQRPKLVLPSNVWRSTSRSMPTVNR</sequence>
<dbReference type="AlphaFoldDB" id="A0A6I8LWU1"/>